<dbReference type="InterPro" id="IPR008551">
    <property type="entry name" value="TANGO2"/>
</dbReference>
<evidence type="ECO:0000313" key="2">
    <source>
        <dbReference type="Proteomes" id="UP000015100"/>
    </source>
</evidence>
<dbReference type="eggNOG" id="KOG2342">
    <property type="taxonomic scope" value="Eukaryota"/>
</dbReference>
<name>S8ARU5_DACHA</name>
<dbReference type="GO" id="GO:0005794">
    <property type="term" value="C:Golgi apparatus"/>
    <property type="evidence" value="ECO:0007669"/>
    <property type="project" value="TreeGrafter"/>
</dbReference>
<dbReference type="PANTHER" id="PTHR17985">
    <property type="entry name" value="SER/THR-RICH PROTEIN T10 IN DGCR REGION"/>
    <property type="match status" value="1"/>
</dbReference>
<dbReference type="OrthoDB" id="191601at2759"/>
<dbReference type="AlphaFoldDB" id="S8ARU5"/>
<reference evidence="2" key="2">
    <citation type="submission" date="2013-04" db="EMBL/GenBank/DDBJ databases">
        <title>Genomic mechanisms accounting for the adaptation to parasitism in nematode-trapping fungi.</title>
        <authorList>
            <person name="Ahren D.G."/>
        </authorList>
    </citation>
    <scope>NUCLEOTIDE SEQUENCE [LARGE SCALE GENOMIC DNA]</scope>
    <source>
        <strain evidence="2">CBS 200.50</strain>
    </source>
</reference>
<dbReference type="Pfam" id="PF05742">
    <property type="entry name" value="TANGO2"/>
    <property type="match status" value="1"/>
</dbReference>
<dbReference type="GO" id="GO:0007030">
    <property type="term" value="P:Golgi organization"/>
    <property type="evidence" value="ECO:0007669"/>
    <property type="project" value="TreeGrafter"/>
</dbReference>
<dbReference type="GO" id="GO:0009306">
    <property type="term" value="P:protein secretion"/>
    <property type="evidence" value="ECO:0007669"/>
    <property type="project" value="TreeGrafter"/>
</dbReference>
<dbReference type="PANTHER" id="PTHR17985:SF8">
    <property type="entry name" value="TRANSPORT AND GOLGI ORGANIZATION PROTEIN 2 HOMOLOG"/>
    <property type="match status" value="1"/>
</dbReference>
<protein>
    <recommendedName>
        <fullName evidence="3">DUF833 domain-containing protein</fullName>
    </recommendedName>
</protein>
<dbReference type="EMBL" id="AQGS01000069">
    <property type="protein sequence ID" value="EPS43731.1"/>
    <property type="molecule type" value="Genomic_DNA"/>
</dbReference>
<evidence type="ECO:0008006" key="3">
    <source>
        <dbReference type="Google" id="ProtNLM"/>
    </source>
</evidence>
<dbReference type="Proteomes" id="UP000015100">
    <property type="component" value="Unassembled WGS sequence"/>
</dbReference>
<dbReference type="OMA" id="WPKIIDG"/>
<dbReference type="HOGENOM" id="CLU_047037_0_2_1"/>
<proteinExistence type="predicted"/>
<keyword evidence="2" id="KW-1185">Reference proteome</keyword>
<reference evidence="1 2" key="1">
    <citation type="journal article" date="2013" name="PLoS Genet.">
        <title>Genomic mechanisms accounting for the adaptation to parasitism in nematode-trapping fungi.</title>
        <authorList>
            <person name="Meerupati T."/>
            <person name="Andersson K.M."/>
            <person name="Friman E."/>
            <person name="Kumar D."/>
            <person name="Tunlid A."/>
            <person name="Ahren D."/>
        </authorList>
    </citation>
    <scope>NUCLEOTIDE SEQUENCE [LARGE SCALE GENOMIC DNA]</scope>
    <source>
        <strain evidence="1 2">CBS 200.50</strain>
    </source>
</reference>
<accession>S8ARU5</accession>
<organism evidence="1 2">
    <name type="scientific">Dactylellina haptotyla (strain CBS 200.50)</name>
    <name type="common">Nematode-trapping fungus</name>
    <name type="synonym">Monacrosporium haptotylum</name>
    <dbReference type="NCBI Taxonomy" id="1284197"/>
    <lineage>
        <taxon>Eukaryota</taxon>
        <taxon>Fungi</taxon>
        <taxon>Dikarya</taxon>
        <taxon>Ascomycota</taxon>
        <taxon>Pezizomycotina</taxon>
        <taxon>Orbiliomycetes</taxon>
        <taxon>Orbiliales</taxon>
        <taxon>Orbiliaceae</taxon>
        <taxon>Dactylellina</taxon>
    </lineage>
</organism>
<sequence>MAEWEFLHRPTQDAGPWTPEFQGVFGGRDLARIENGTWLGINRVGRFAGLTNIREETSVAAIGSVSRGAIVSSFLASRSTHSDIWANCSAEHGPEEFPDTDQVGGFSMLFGQLIRNSENKIRVGDLGVFSNRGKEEKLHIRNLDRLDPNNTDPHGLSNSTFTKPWRKVLDGEVSLNRLVNDIQLGNFQVQDIFTRAFDILSRDSLSNDPNWRADKRLDQLKQSIFIPMFETGKEAGIDHQQSKDMFSSQGQPNGPHLYSHYGTQKQTVIVVLDSGSVRYAERTLFDWLQGNGMAENHTVNISYDLAI</sequence>
<comment type="caution">
    <text evidence="1">The sequence shown here is derived from an EMBL/GenBank/DDBJ whole genome shotgun (WGS) entry which is preliminary data.</text>
</comment>
<evidence type="ECO:0000313" key="1">
    <source>
        <dbReference type="EMBL" id="EPS43731.1"/>
    </source>
</evidence>
<gene>
    <name evidence="1" type="ORF">H072_2277</name>
</gene>